<evidence type="ECO:0000313" key="4">
    <source>
        <dbReference type="Proteomes" id="UP001604277"/>
    </source>
</evidence>
<reference evidence="4" key="1">
    <citation type="submission" date="2024-07" db="EMBL/GenBank/DDBJ databases">
        <title>Two chromosome-level genome assemblies of Korean endemic species Abeliophyllum distichum and Forsythia ovata (Oleaceae).</title>
        <authorList>
            <person name="Jang H."/>
        </authorList>
    </citation>
    <scope>NUCLEOTIDE SEQUENCE [LARGE SCALE GENOMIC DNA]</scope>
</reference>
<protein>
    <submittedName>
        <fullName evidence="3">Uncharacterized protein</fullName>
    </submittedName>
</protein>
<organism evidence="3 4">
    <name type="scientific">Forsythia ovata</name>
    <dbReference type="NCBI Taxonomy" id="205694"/>
    <lineage>
        <taxon>Eukaryota</taxon>
        <taxon>Viridiplantae</taxon>
        <taxon>Streptophyta</taxon>
        <taxon>Embryophyta</taxon>
        <taxon>Tracheophyta</taxon>
        <taxon>Spermatophyta</taxon>
        <taxon>Magnoliopsida</taxon>
        <taxon>eudicotyledons</taxon>
        <taxon>Gunneridae</taxon>
        <taxon>Pentapetalae</taxon>
        <taxon>asterids</taxon>
        <taxon>lamiids</taxon>
        <taxon>Lamiales</taxon>
        <taxon>Oleaceae</taxon>
        <taxon>Forsythieae</taxon>
        <taxon>Forsythia</taxon>
    </lineage>
</organism>
<keyword evidence="1" id="KW-0175">Coiled coil</keyword>
<feature type="region of interest" description="Disordered" evidence="2">
    <location>
        <begin position="114"/>
        <end position="143"/>
    </location>
</feature>
<feature type="coiled-coil region" evidence="1">
    <location>
        <begin position="1"/>
        <end position="60"/>
    </location>
</feature>
<sequence>MRLLVDEMDKLKKDLEVVESDVSKKSNLTNQAQEITAKVLAEANKQREGLIDKIALLDEMVESLRTECYDLKGKNSILKSEIEEAAFLVNFGARQVLAELKELHPNLDLSAIKADYPTPEEARDGTDQHTANNGMDQPPTEGG</sequence>
<name>A0ABD1UVR6_9LAMI</name>
<proteinExistence type="predicted"/>
<gene>
    <name evidence="3" type="ORF">Fot_21752</name>
</gene>
<accession>A0ABD1UVR6</accession>
<keyword evidence="4" id="KW-1185">Reference proteome</keyword>
<comment type="caution">
    <text evidence="3">The sequence shown here is derived from an EMBL/GenBank/DDBJ whole genome shotgun (WGS) entry which is preliminary data.</text>
</comment>
<evidence type="ECO:0000256" key="1">
    <source>
        <dbReference type="SAM" id="Coils"/>
    </source>
</evidence>
<evidence type="ECO:0000256" key="2">
    <source>
        <dbReference type="SAM" id="MobiDB-lite"/>
    </source>
</evidence>
<dbReference type="EMBL" id="JBFOLJ010000006">
    <property type="protein sequence ID" value="KAL2529151.1"/>
    <property type="molecule type" value="Genomic_DNA"/>
</dbReference>
<dbReference type="Proteomes" id="UP001604277">
    <property type="component" value="Unassembled WGS sequence"/>
</dbReference>
<dbReference type="AlphaFoldDB" id="A0ABD1UVR6"/>
<evidence type="ECO:0000313" key="3">
    <source>
        <dbReference type="EMBL" id="KAL2529151.1"/>
    </source>
</evidence>